<reference evidence="10 11" key="1">
    <citation type="submission" date="2019-03" db="EMBL/GenBank/DDBJ databases">
        <authorList>
            <person name="Gaulin E."/>
            <person name="Dumas B."/>
        </authorList>
    </citation>
    <scope>NUCLEOTIDE SEQUENCE [LARGE SCALE GENOMIC DNA]</scope>
    <source>
        <strain evidence="10">CBS 568.67</strain>
    </source>
</reference>
<dbReference type="Gene3D" id="1.20.1250.20">
    <property type="entry name" value="MFS general substrate transporter like domains"/>
    <property type="match status" value="1"/>
</dbReference>
<dbReference type="SUPFAM" id="SSF103473">
    <property type="entry name" value="MFS general substrate transporter"/>
    <property type="match status" value="1"/>
</dbReference>
<gene>
    <name evidence="10" type="primary">Aste57867_3220</name>
    <name evidence="9" type="ORF">As57867_003210</name>
    <name evidence="10" type="ORF">ASTE57867_3220</name>
</gene>
<keyword evidence="4 7" id="KW-1133">Transmembrane helix</keyword>
<dbReference type="InterPro" id="IPR036259">
    <property type="entry name" value="MFS_trans_sf"/>
</dbReference>
<feature type="transmembrane region" description="Helical" evidence="7">
    <location>
        <begin position="53"/>
        <end position="76"/>
    </location>
</feature>
<evidence type="ECO:0000256" key="3">
    <source>
        <dbReference type="ARBA" id="ARBA00022692"/>
    </source>
</evidence>
<dbReference type="EMBL" id="CAADRA010000526">
    <property type="protein sequence ID" value="VFT80394.1"/>
    <property type="molecule type" value="Genomic_DNA"/>
</dbReference>
<sequence>MQPRLASVSSIFVLLCTANILSYVFRGVVPAAPVEFQAFIQRTLNVPSDETSFYFGLLESVFIGTYSLSIVVFGYLSKTVRPFRLLAVGLSLWCASVVLCGVAAPANSFYVLLVGRVLSGVGDASIQALTPPFIERHAAPERKNLWMGLYYATVAVGMGLSYFYGSAVARSWGWQWAFYMCAMAMAPLVPLSLVCIPDAYNRPLVTASSSTFRTDLATVVQNIVFLSSSLGGAAFAFTFTGLATFAPAILIGAGTFPAAWSSTIFGLFIVVTGMVGAPLAGFLLDRAIQGHEDDDSFRLHAACRHQLLHVLVGFPFLVATTWCLSSPVGFLCCLAIGLTSSFGTMNATTIAVMLSVPPALHGLAIGLFTTIIHWAGDVPAPVVIGLVKDAYAPGCGSVVGSDGVDHLSPECFTDANRFGLKMTLFWSIVWLVWCILLWVLSWWAAKRQPQHEGYVQDVSSDEAVVVP</sequence>
<organism evidence="10 11">
    <name type="scientific">Aphanomyces stellatus</name>
    <dbReference type="NCBI Taxonomy" id="120398"/>
    <lineage>
        <taxon>Eukaryota</taxon>
        <taxon>Sar</taxon>
        <taxon>Stramenopiles</taxon>
        <taxon>Oomycota</taxon>
        <taxon>Saprolegniomycetes</taxon>
        <taxon>Saprolegniales</taxon>
        <taxon>Verrucalvaceae</taxon>
        <taxon>Aphanomyces</taxon>
    </lineage>
</organism>
<dbReference type="InterPro" id="IPR020846">
    <property type="entry name" value="MFS_dom"/>
</dbReference>
<name>A0A485KBP1_9STRA</name>
<reference evidence="9" key="2">
    <citation type="submission" date="2019-06" db="EMBL/GenBank/DDBJ databases">
        <title>Genomics analysis of Aphanomyces spp. identifies a new class of oomycete effector associated with host adaptation.</title>
        <authorList>
            <person name="Gaulin E."/>
        </authorList>
    </citation>
    <scope>NUCLEOTIDE SEQUENCE</scope>
    <source>
        <strain evidence="9">CBS 578.67</strain>
    </source>
</reference>
<dbReference type="InterPro" id="IPR011701">
    <property type="entry name" value="MFS"/>
</dbReference>
<evidence type="ECO:0000256" key="4">
    <source>
        <dbReference type="ARBA" id="ARBA00022989"/>
    </source>
</evidence>
<dbReference type="GO" id="GO:0022857">
    <property type="term" value="F:transmembrane transporter activity"/>
    <property type="evidence" value="ECO:0007669"/>
    <property type="project" value="InterPro"/>
</dbReference>
<feature type="transmembrane region" description="Helical" evidence="7">
    <location>
        <begin position="223"/>
        <end position="251"/>
    </location>
</feature>
<dbReference type="PANTHER" id="PTHR23505">
    <property type="entry name" value="SPINSTER"/>
    <property type="match status" value="1"/>
</dbReference>
<comment type="similarity">
    <text evidence="6">Belongs to the major facilitator superfamily. Spinster (TC 2.A.1.49) family.</text>
</comment>
<feature type="transmembrane region" description="Helical" evidence="7">
    <location>
        <begin position="83"/>
        <end position="104"/>
    </location>
</feature>
<evidence type="ECO:0000256" key="6">
    <source>
        <dbReference type="ARBA" id="ARBA00024338"/>
    </source>
</evidence>
<dbReference type="OrthoDB" id="64457at2759"/>
<feature type="transmembrane region" description="Helical" evidence="7">
    <location>
        <begin position="176"/>
        <end position="196"/>
    </location>
</feature>
<dbReference type="GO" id="GO:0016020">
    <property type="term" value="C:membrane"/>
    <property type="evidence" value="ECO:0007669"/>
    <property type="project" value="UniProtKB-SubCell"/>
</dbReference>
<keyword evidence="5 7" id="KW-0472">Membrane</keyword>
<evidence type="ECO:0000256" key="1">
    <source>
        <dbReference type="ARBA" id="ARBA00004141"/>
    </source>
</evidence>
<dbReference type="Proteomes" id="UP000332933">
    <property type="component" value="Unassembled WGS sequence"/>
</dbReference>
<dbReference type="InterPro" id="IPR044770">
    <property type="entry name" value="MFS_spinster-like"/>
</dbReference>
<keyword evidence="3 7" id="KW-0812">Transmembrane</keyword>
<dbReference type="PANTHER" id="PTHR23505:SF79">
    <property type="entry name" value="PROTEIN SPINSTER"/>
    <property type="match status" value="1"/>
</dbReference>
<feature type="transmembrane region" description="Helical" evidence="7">
    <location>
        <begin position="145"/>
        <end position="164"/>
    </location>
</feature>
<comment type="subcellular location">
    <subcellularLocation>
        <location evidence="1">Membrane</location>
        <topology evidence="1">Multi-pass membrane protein</topology>
    </subcellularLocation>
</comment>
<protein>
    <submittedName>
        <fullName evidence="10">Aste57867_3220 protein</fullName>
    </submittedName>
</protein>
<evidence type="ECO:0000259" key="8">
    <source>
        <dbReference type="PROSITE" id="PS50850"/>
    </source>
</evidence>
<evidence type="ECO:0000256" key="5">
    <source>
        <dbReference type="ARBA" id="ARBA00023136"/>
    </source>
</evidence>
<dbReference type="PROSITE" id="PS50850">
    <property type="entry name" value="MFS"/>
    <property type="match status" value="1"/>
</dbReference>
<feature type="transmembrane region" description="Helical" evidence="7">
    <location>
        <begin position="424"/>
        <end position="445"/>
    </location>
</feature>
<keyword evidence="2" id="KW-0813">Transport</keyword>
<evidence type="ECO:0000313" key="10">
    <source>
        <dbReference type="EMBL" id="VFT80394.1"/>
    </source>
</evidence>
<feature type="transmembrane region" description="Helical" evidence="7">
    <location>
        <begin position="263"/>
        <end position="284"/>
    </location>
</feature>
<proteinExistence type="inferred from homology"/>
<keyword evidence="11" id="KW-1185">Reference proteome</keyword>
<evidence type="ECO:0000256" key="7">
    <source>
        <dbReference type="SAM" id="Phobius"/>
    </source>
</evidence>
<accession>A0A485KBP1</accession>
<dbReference type="AlphaFoldDB" id="A0A485KBP1"/>
<evidence type="ECO:0000313" key="9">
    <source>
        <dbReference type="EMBL" id="KAF0715736.1"/>
    </source>
</evidence>
<feature type="transmembrane region" description="Helical" evidence="7">
    <location>
        <begin position="359"/>
        <end position="376"/>
    </location>
</feature>
<evidence type="ECO:0000256" key="2">
    <source>
        <dbReference type="ARBA" id="ARBA00022448"/>
    </source>
</evidence>
<feature type="domain" description="Major facilitator superfamily (MFS) profile" evidence="8">
    <location>
        <begin position="11"/>
        <end position="447"/>
    </location>
</feature>
<evidence type="ECO:0000313" key="11">
    <source>
        <dbReference type="Proteomes" id="UP000332933"/>
    </source>
</evidence>
<dbReference type="Pfam" id="PF07690">
    <property type="entry name" value="MFS_1"/>
    <property type="match status" value="1"/>
</dbReference>
<dbReference type="EMBL" id="VJMH01000526">
    <property type="protein sequence ID" value="KAF0715736.1"/>
    <property type="molecule type" value="Genomic_DNA"/>
</dbReference>